<keyword evidence="3" id="KW-1185">Reference proteome</keyword>
<accession>A0AA39WP16</accession>
<gene>
    <name evidence="2" type="ORF">B0T14DRAFT_518301</name>
</gene>
<organism evidence="2 3">
    <name type="scientific">Immersiella caudata</name>
    <dbReference type="NCBI Taxonomy" id="314043"/>
    <lineage>
        <taxon>Eukaryota</taxon>
        <taxon>Fungi</taxon>
        <taxon>Dikarya</taxon>
        <taxon>Ascomycota</taxon>
        <taxon>Pezizomycotina</taxon>
        <taxon>Sordariomycetes</taxon>
        <taxon>Sordariomycetidae</taxon>
        <taxon>Sordariales</taxon>
        <taxon>Lasiosphaeriaceae</taxon>
        <taxon>Immersiella</taxon>
    </lineage>
</organism>
<evidence type="ECO:0000313" key="2">
    <source>
        <dbReference type="EMBL" id="KAK0618956.1"/>
    </source>
</evidence>
<keyword evidence="1" id="KW-0732">Signal</keyword>
<dbReference type="InterPro" id="IPR006771">
    <property type="entry name" value="CetA-like"/>
</dbReference>
<name>A0AA39WP16_9PEZI</name>
<dbReference type="AlphaFoldDB" id="A0AA39WP16"/>
<dbReference type="PANTHER" id="PTHR36195:SF4">
    <property type="entry name" value="DOMAIN PROTEIN, PUTATIVE (AFU_ORTHOLOGUE AFUA_5G01990)-RELATED"/>
    <property type="match status" value="1"/>
</dbReference>
<dbReference type="Pfam" id="PF04681">
    <property type="entry name" value="Bys1"/>
    <property type="match status" value="1"/>
</dbReference>
<evidence type="ECO:0000256" key="1">
    <source>
        <dbReference type="SAM" id="SignalP"/>
    </source>
</evidence>
<dbReference type="EMBL" id="JAULSU010000004">
    <property type="protein sequence ID" value="KAK0618956.1"/>
    <property type="molecule type" value="Genomic_DNA"/>
</dbReference>
<protein>
    <submittedName>
        <fullName evidence="2">Bys1 family protein</fullName>
    </submittedName>
</protein>
<proteinExistence type="predicted"/>
<dbReference type="PANTHER" id="PTHR36195">
    <property type="entry name" value="DOMAIN PROTEIN, PUTATIVE (AFU_ORTHOLOGUE AFUA_5G01990)-RELATED-RELATED"/>
    <property type="match status" value="1"/>
</dbReference>
<reference evidence="2" key="1">
    <citation type="submission" date="2023-06" db="EMBL/GenBank/DDBJ databases">
        <title>Genome-scale phylogeny and comparative genomics of the fungal order Sordariales.</title>
        <authorList>
            <consortium name="Lawrence Berkeley National Laboratory"/>
            <person name="Hensen N."/>
            <person name="Bonometti L."/>
            <person name="Westerberg I."/>
            <person name="Brannstrom I.O."/>
            <person name="Guillou S."/>
            <person name="Cros-Aarteil S."/>
            <person name="Calhoun S."/>
            <person name="Haridas S."/>
            <person name="Kuo A."/>
            <person name="Mondo S."/>
            <person name="Pangilinan J."/>
            <person name="Riley R."/>
            <person name="Labutti K."/>
            <person name="Andreopoulos B."/>
            <person name="Lipzen A."/>
            <person name="Chen C."/>
            <person name="Yanf M."/>
            <person name="Daum C."/>
            <person name="Ng V."/>
            <person name="Clum A."/>
            <person name="Steindorff A."/>
            <person name="Ohm R."/>
            <person name="Martin F."/>
            <person name="Silar P."/>
            <person name="Natvig D."/>
            <person name="Lalanne C."/>
            <person name="Gautier V."/>
            <person name="Ament-Velasquez S.L."/>
            <person name="Kruys A."/>
            <person name="Hutchinson M.I."/>
            <person name="Powell A.J."/>
            <person name="Barry K."/>
            <person name="Miller A.N."/>
            <person name="Grigoriev I.V."/>
            <person name="Debuchy R."/>
            <person name="Gladieux P."/>
            <person name="Thoren M.H."/>
            <person name="Johannesson H."/>
        </authorList>
    </citation>
    <scope>NUCLEOTIDE SEQUENCE</scope>
    <source>
        <strain evidence="2">CBS 606.72</strain>
    </source>
</reference>
<comment type="caution">
    <text evidence="2">The sequence shown here is derived from an EMBL/GenBank/DDBJ whole genome shotgun (WGS) entry which is preliminary data.</text>
</comment>
<evidence type="ECO:0000313" key="3">
    <source>
        <dbReference type="Proteomes" id="UP001175000"/>
    </source>
</evidence>
<feature type="signal peptide" evidence="1">
    <location>
        <begin position="1"/>
        <end position="20"/>
    </location>
</feature>
<feature type="chain" id="PRO_5041294704" evidence="1">
    <location>
        <begin position="21"/>
        <end position="159"/>
    </location>
</feature>
<dbReference type="Proteomes" id="UP001175000">
    <property type="component" value="Unassembled WGS sequence"/>
</dbReference>
<sequence length="159" mass="16317">MVSTKSTLLALAATLTTASAAGNARVINHCPFPVTLWSVGGSISGPSTLAANTGTYSEPYVRDPTTGGKAIKITRAPDGLYNGSPQLNFAYSLDGATIWYDLSSVFGDVFAGKKLVVADIAGTCPSIVWPTGTNPGGSQVKACTSSKDIALVLCAEGQW</sequence>